<dbReference type="Gene3D" id="3.40.50.970">
    <property type="match status" value="1"/>
</dbReference>
<feature type="domain" description="Transketolase N-terminal" evidence="4">
    <location>
        <begin position="14"/>
        <end position="271"/>
    </location>
</feature>
<protein>
    <submittedName>
        <fullName evidence="5">Transketolase</fullName>
    </submittedName>
</protein>
<evidence type="ECO:0000256" key="3">
    <source>
        <dbReference type="ARBA" id="ARBA00023052"/>
    </source>
</evidence>
<sequence length="283" mass="29648">MSIESATAAPTREELAAQVRRTVLLEAEIAGSGHYGPSLSCTDLLVALYTDLLRVDPADPDAAWRDRLVLSKGHACSALYAVLAQRGFFAADLLRTYTRLGTAFGDHPDMKKVPGVDFSAGALGHGLSVAVGMALHARLRADGARTVAILGDGELNEGQIWEAAGFAGANRLSGLVAIVDVNTVCVDGTTREVLDYEPLGDKWAAFGWEVERIDGHDFDAIDGALGRFAQRHSDGGRPTVILADTVAGKGVPPIEGMAEWHIGYLGGADLDAALLTVASTGGN</sequence>
<gene>
    <name evidence="5" type="ORF">ACFQRL_09305</name>
</gene>
<dbReference type="PANTHER" id="PTHR47514">
    <property type="entry name" value="TRANSKETOLASE N-TERMINAL SECTION-RELATED"/>
    <property type="match status" value="1"/>
</dbReference>
<reference evidence="6" key="1">
    <citation type="journal article" date="2019" name="Int. J. Syst. Evol. Microbiol.">
        <title>The Global Catalogue of Microorganisms (GCM) 10K type strain sequencing project: providing services to taxonomists for standard genome sequencing and annotation.</title>
        <authorList>
            <consortium name="The Broad Institute Genomics Platform"/>
            <consortium name="The Broad Institute Genome Sequencing Center for Infectious Disease"/>
            <person name="Wu L."/>
            <person name="Ma J."/>
        </authorList>
    </citation>
    <scope>NUCLEOTIDE SEQUENCE [LARGE SCALE GENOMIC DNA]</scope>
    <source>
        <strain evidence="6">CGMCC 1.15772</strain>
    </source>
</reference>
<dbReference type="EMBL" id="JBHTBE010000002">
    <property type="protein sequence ID" value="MFC7269153.1"/>
    <property type="molecule type" value="Genomic_DNA"/>
</dbReference>
<dbReference type="InterPro" id="IPR029061">
    <property type="entry name" value="THDP-binding"/>
</dbReference>
<comment type="caution">
    <text evidence="5">The sequence shown here is derived from an EMBL/GenBank/DDBJ whole genome shotgun (WGS) entry which is preliminary data.</text>
</comment>
<dbReference type="Proteomes" id="UP001596507">
    <property type="component" value="Unassembled WGS sequence"/>
</dbReference>
<proteinExistence type="inferred from homology"/>
<dbReference type="PANTHER" id="PTHR47514:SF1">
    <property type="entry name" value="TRANSKETOLASE N-TERMINAL SECTION-RELATED"/>
    <property type="match status" value="1"/>
</dbReference>
<accession>A0ABW2HDF9</accession>
<dbReference type="InterPro" id="IPR005474">
    <property type="entry name" value="Transketolase_N"/>
</dbReference>
<dbReference type="SUPFAM" id="SSF52518">
    <property type="entry name" value="Thiamin diphosphate-binding fold (THDP-binding)"/>
    <property type="match status" value="1"/>
</dbReference>
<keyword evidence="6" id="KW-1185">Reference proteome</keyword>
<comment type="cofactor">
    <cofactor evidence="1">
        <name>thiamine diphosphate</name>
        <dbReference type="ChEBI" id="CHEBI:58937"/>
    </cofactor>
</comment>
<evidence type="ECO:0000256" key="1">
    <source>
        <dbReference type="ARBA" id="ARBA00001964"/>
    </source>
</evidence>
<evidence type="ECO:0000313" key="6">
    <source>
        <dbReference type="Proteomes" id="UP001596507"/>
    </source>
</evidence>
<keyword evidence="3" id="KW-0786">Thiamine pyrophosphate</keyword>
<evidence type="ECO:0000313" key="5">
    <source>
        <dbReference type="EMBL" id="MFC7269153.1"/>
    </source>
</evidence>
<dbReference type="RefSeq" id="WP_262874081.1">
    <property type="nucleotide sequence ID" value="NZ_BAABKW010000012.1"/>
</dbReference>
<name>A0ABW2HDF9_9MICO</name>
<evidence type="ECO:0000259" key="4">
    <source>
        <dbReference type="Pfam" id="PF00456"/>
    </source>
</evidence>
<organism evidence="5 6">
    <name type="scientific">Microbacterium fluvii</name>
    <dbReference type="NCBI Taxonomy" id="415215"/>
    <lineage>
        <taxon>Bacteria</taxon>
        <taxon>Bacillati</taxon>
        <taxon>Actinomycetota</taxon>
        <taxon>Actinomycetes</taxon>
        <taxon>Micrococcales</taxon>
        <taxon>Microbacteriaceae</taxon>
        <taxon>Microbacterium</taxon>
    </lineage>
</organism>
<dbReference type="Pfam" id="PF00456">
    <property type="entry name" value="Transketolase_N"/>
    <property type="match status" value="1"/>
</dbReference>
<comment type="similarity">
    <text evidence="2">Belongs to the transketolase family.</text>
</comment>
<evidence type="ECO:0000256" key="2">
    <source>
        <dbReference type="ARBA" id="ARBA00007131"/>
    </source>
</evidence>
<dbReference type="CDD" id="cd02012">
    <property type="entry name" value="TPP_TK"/>
    <property type="match status" value="1"/>
</dbReference>